<proteinExistence type="predicted"/>
<comment type="caution">
    <text evidence="1">The sequence shown here is derived from an EMBL/GenBank/DDBJ whole genome shotgun (WGS) entry which is preliminary data.</text>
</comment>
<dbReference type="AlphaFoldDB" id="A0A2M9PZ13"/>
<dbReference type="EMBL" id="PHQY01000689">
    <property type="protein sequence ID" value="PJO40972.1"/>
    <property type="molecule type" value="Genomic_DNA"/>
</dbReference>
<dbReference type="Proteomes" id="UP000232101">
    <property type="component" value="Unassembled WGS sequence"/>
</dbReference>
<reference evidence="1 2" key="1">
    <citation type="submission" date="2017-11" db="EMBL/GenBank/DDBJ databases">
        <title>Bacterial isolate from king chilli rhizosphere.</title>
        <authorList>
            <person name="Takhelmayum P."/>
            <person name="Sarangthem I."/>
        </authorList>
    </citation>
    <scope>NUCLEOTIDE SEQUENCE [LARGE SCALE GENOMIC DNA]</scope>
    <source>
        <strain evidence="2">t26</strain>
    </source>
</reference>
<gene>
    <name evidence="1" type="ORF">CWD94_25360</name>
</gene>
<organism evidence="1 2">
    <name type="scientific">Lysinibacillus xylanilyticus</name>
    <dbReference type="NCBI Taxonomy" id="582475"/>
    <lineage>
        <taxon>Bacteria</taxon>
        <taxon>Bacillati</taxon>
        <taxon>Bacillota</taxon>
        <taxon>Bacilli</taxon>
        <taxon>Bacillales</taxon>
        <taxon>Bacillaceae</taxon>
        <taxon>Lysinibacillus</taxon>
    </lineage>
</organism>
<accession>A0A2M9PZ13</accession>
<evidence type="ECO:0000313" key="1">
    <source>
        <dbReference type="EMBL" id="PJO40972.1"/>
    </source>
</evidence>
<protein>
    <submittedName>
        <fullName evidence="1">Uncharacterized protein</fullName>
    </submittedName>
</protein>
<evidence type="ECO:0000313" key="2">
    <source>
        <dbReference type="Proteomes" id="UP000232101"/>
    </source>
</evidence>
<sequence length="67" mass="7512">MNRNASMKTSTGCFSVGVFDIPKISNCKQLLYSEKPTALELLLYLRSSIFHSLKGDTLKSILPTFKK</sequence>
<name>A0A2M9PZ13_9BACI</name>
<dbReference type="RefSeq" id="WP_100545524.1">
    <property type="nucleotide sequence ID" value="NZ_PHQY01000689.1"/>
</dbReference>